<accession>A0ABU7DLV8</accession>
<protein>
    <submittedName>
        <fullName evidence="2">Uncharacterized protein</fullName>
    </submittedName>
</protein>
<sequence length="127" mass="15236">MFTEMKPLLLLVLWQFCKKKDEPPREYFHRLKTAYFQRCYAPGLEEDHTFKSLFLHNLHVSVQYDVTMHCIMENLSMQEIRRYAQVVWETHVHSNRAGKGKVRVLNIQTDNRPKKKCKVSPQVMQQN</sequence>
<evidence type="ECO:0000313" key="2">
    <source>
        <dbReference type="EMBL" id="MED6275465.1"/>
    </source>
</evidence>
<gene>
    <name evidence="2" type="ORF">CHARACLAT_026818</name>
</gene>
<proteinExistence type="predicted"/>
<keyword evidence="1" id="KW-0732">Signal</keyword>
<evidence type="ECO:0000313" key="3">
    <source>
        <dbReference type="Proteomes" id="UP001352852"/>
    </source>
</evidence>
<feature type="chain" id="PRO_5045687279" evidence="1">
    <location>
        <begin position="20"/>
        <end position="127"/>
    </location>
</feature>
<reference evidence="2 3" key="1">
    <citation type="submission" date="2021-06" db="EMBL/GenBank/DDBJ databases">
        <authorList>
            <person name="Palmer J.M."/>
        </authorList>
    </citation>
    <scope>NUCLEOTIDE SEQUENCE [LARGE SCALE GENOMIC DNA]</scope>
    <source>
        <strain evidence="2 3">CL_MEX2019</strain>
        <tissue evidence="2">Muscle</tissue>
    </source>
</reference>
<evidence type="ECO:0000256" key="1">
    <source>
        <dbReference type="SAM" id="SignalP"/>
    </source>
</evidence>
<name>A0ABU7DLV8_9TELE</name>
<keyword evidence="3" id="KW-1185">Reference proteome</keyword>
<comment type="caution">
    <text evidence="2">The sequence shown here is derived from an EMBL/GenBank/DDBJ whole genome shotgun (WGS) entry which is preliminary data.</text>
</comment>
<dbReference type="EMBL" id="JAHUTJ010027881">
    <property type="protein sequence ID" value="MED6275465.1"/>
    <property type="molecule type" value="Genomic_DNA"/>
</dbReference>
<feature type="signal peptide" evidence="1">
    <location>
        <begin position="1"/>
        <end position="19"/>
    </location>
</feature>
<dbReference type="Proteomes" id="UP001352852">
    <property type="component" value="Unassembled WGS sequence"/>
</dbReference>
<organism evidence="2 3">
    <name type="scientific">Characodon lateralis</name>
    <dbReference type="NCBI Taxonomy" id="208331"/>
    <lineage>
        <taxon>Eukaryota</taxon>
        <taxon>Metazoa</taxon>
        <taxon>Chordata</taxon>
        <taxon>Craniata</taxon>
        <taxon>Vertebrata</taxon>
        <taxon>Euteleostomi</taxon>
        <taxon>Actinopterygii</taxon>
        <taxon>Neopterygii</taxon>
        <taxon>Teleostei</taxon>
        <taxon>Neoteleostei</taxon>
        <taxon>Acanthomorphata</taxon>
        <taxon>Ovalentaria</taxon>
        <taxon>Atherinomorphae</taxon>
        <taxon>Cyprinodontiformes</taxon>
        <taxon>Goodeidae</taxon>
        <taxon>Characodon</taxon>
    </lineage>
</organism>